<dbReference type="GO" id="GO:0034451">
    <property type="term" value="C:centriolar satellite"/>
    <property type="evidence" value="ECO:0007669"/>
    <property type="project" value="TreeGrafter"/>
</dbReference>
<protein>
    <recommendedName>
        <fullName evidence="4">Pericentriolar material 1 protein C-terminal domain-containing protein</fullName>
    </recommendedName>
</protein>
<feature type="compositionally biased region" description="Acidic residues" evidence="2">
    <location>
        <begin position="746"/>
        <end position="757"/>
    </location>
</feature>
<dbReference type="EMBL" id="GFAC01002385">
    <property type="protein sequence ID" value="JAT96803.1"/>
    <property type="molecule type" value="mRNA"/>
</dbReference>
<feature type="compositionally biased region" description="Polar residues" evidence="2">
    <location>
        <begin position="1135"/>
        <end position="1148"/>
    </location>
</feature>
<dbReference type="GO" id="GO:0034454">
    <property type="term" value="P:microtubule anchoring at centrosome"/>
    <property type="evidence" value="ECO:0007669"/>
    <property type="project" value="InterPro"/>
</dbReference>
<sequence>MQRRNIDSDQVRRNARADRASPSTASVGSASSASKNTNRAHDTSALTNKLKHLDDCMRQVRSLMKNLEKSDDPMAHQHLQTLQQMMHQLNIEQSNNDARKGRFNALDQRQRHLNEHLESGVHDASPQLPRGLENSLDCDAAAEMQYAQMLEDEKESLMQQNAIIRKILESQKKLSALKEQHDYVTSVQKKAENKLAEAKALQDQLANSNTDLSDWVNQMQRETAAGTLLAPPLSAMRESKRSAPLRRSHQGASIMSSGDISGGDGNWSMSADSAADGASAEALAGATGGHPAGDLGLEQLDRRVQVLQGILAQHGKFGFADPEAAVEECEQEDLQSSQLNENIRALQEQKSHVDQLLSELTALQSEASRLGTQSNLAAGSTNEASKGDTAVRGTAKLATPYEHPSLRDKRRQVNEMRKTLQQLKSAVKNLDQEVASGVVGSSSSDASPATALMGSQQRPRGSAGYKKDNIQGDFPARRHYEAEGRANEEPDVVAGVGAAAAATAAVQQPSDPLSVAPTRTNGDLLADKVRQLQTTRNQLQYLQSLVASFQDGGVDLAGSGPGSGAPSSGEADQRKEQHQRHCLQQQLQEQRLRLSLLSKQLTPSQQAPAKNQLRIAPEGPPQRLLPQPSSPRGAPAEAAALSPAKKDNVTLPKNLYDASKASNRSHDHSSSNLESSGLNRDKAILEELLQQERSKQLLSYSHNEDVRSPSSCSVSSEPIDEPGGSVMAGGTTTIAATWGGSSTQENLEDDEDDDEDKQEGSIEAGHDTDGSHSDGENDAACAMPLPLARKDRQCTVVDAAAAAPGRTNNRLTSMHVPRVNGTYGGGGQWSNWQGTAGYSAAPMQRQQSSTIQGEIVSPDDSGYQCDRFPGGAPGLMMVPGWNQLSQNLIQQLENTNTVYQSILQEQQALATCAAAAVSPSTHLRMPSTDALQHYAIQQQLLLSIIHCYQLLSIQQAEISQLQQATHQGSSPSLEEGLRGPVAALQEPAVGSPFLLAAEPMGGTWVHGVAAPALHTAQTHRPLPAEARGAPPGATLNNQVVPGSRANNFWDNFRSYSRQNLLSNPGAAPKTNELPANFQVQQSQPSCSIPVASTPLTKSWTSSRGSRDYPPSYAAATSTSRSRQMRPVQNVWPQEPTGSRPNDSKQANGAQGLLPVVGLPSDAPTVSSRRPTSRQQQPACDVLKMSIGAEVSRLLEGKEDAASLAAVLHQLQLLNCPRPDLSSGHAVGGARRKVPSSAKSNIPKENRALNSERHLMFQRGTSESSPDLVASVEFATDSRSRIEETLSDSTFDKNTSRPLAAVTARKRAKPLCSPASQPPQLPTVPTSSMERSAPAEHMVAERDCGTNEDQGAAARPIEPVFEQTWPEKDTTVSAPAQDLPQPSGDVPAAEPLQGLDNMLLLAEAHALRGVNQDVQQAMYNFELALLQQGLAAGGEQQGEEAEDDEDRELETEPEAEGTQDLAEADQSPAAEQDAADQQPEDAAPPALGVAGGAEGGAAEQPSDDAASRQAAPQDVPEVPHEEPVPRTESEESPPRQHDGSQPPAS</sequence>
<feature type="region of interest" description="Disordered" evidence="2">
    <location>
        <begin position="373"/>
        <end position="395"/>
    </location>
</feature>
<feature type="coiled-coil region" evidence="1">
    <location>
        <begin position="329"/>
        <end position="373"/>
    </location>
</feature>
<feature type="compositionally biased region" description="Low complexity" evidence="2">
    <location>
        <begin position="728"/>
        <end position="740"/>
    </location>
</feature>
<feature type="region of interest" description="Disordered" evidence="2">
    <location>
        <begin position="226"/>
        <end position="273"/>
    </location>
</feature>
<feature type="compositionally biased region" description="Basic and acidic residues" evidence="2">
    <location>
        <begin position="1516"/>
        <end position="1537"/>
    </location>
</feature>
<evidence type="ECO:0000256" key="2">
    <source>
        <dbReference type="SAM" id="MobiDB-lite"/>
    </source>
</evidence>
<feature type="compositionally biased region" description="Low complexity" evidence="2">
    <location>
        <begin position="438"/>
        <end position="447"/>
    </location>
</feature>
<dbReference type="InterPro" id="IPR024138">
    <property type="entry name" value="Pericentriolar_Pcm1"/>
</dbReference>
<dbReference type="PANTHER" id="PTHR14164">
    <property type="entry name" value="PERICENTRIOLAR MATERIAL 1-RELATED"/>
    <property type="match status" value="1"/>
</dbReference>
<reference evidence="3" key="1">
    <citation type="journal article" date="2017" name="Front. Cell. Infect. Microbiol.">
        <title>The Distinct Transcriptional Response of the Midgut of Amblyomma sculptum and Amblyomma aureolatum Ticks to Rickettsia rickettsii Correlates to Their Differences in Susceptibility to Infection.</title>
        <authorList>
            <person name="Martins L.A."/>
            <person name="Galletti M.F.B.M."/>
            <person name="Ribeiro J.M."/>
            <person name="Fujita A."/>
            <person name="Costa F.B."/>
            <person name="Labruna M.B."/>
            <person name="Daffre S."/>
            <person name="Fogaca A.C."/>
        </authorList>
    </citation>
    <scope>NUCLEOTIDE SEQUENCE</scope>
</reference>
<feature type="region of interest" description="Disordered" evidence="2">
    <location>
        <begin position="699"/>
        <end position="780"/>
    </location>
</feature>
<evidence type="ECO:0000256" key="1">
    <source>
        <dbReference type="SAM" id="Coils"/>
    </source>
</evidence>
<feature type="compositionally biased region" description="Acidic residues" evidence="2">
    <location>
        <begin position="1436"/>
        <end position="1456"/>
    </location>
</feature>
<feature type="compositionally biased region" description="Basic and acidic residues" evidence="2">
    <location>
        <begin position="758"/>
        <end position="775"/>
    </location>
</feature>
<evidence type="ECO:0008006" key="4">
    <source>
        <dbReference type="Google" id="ProtNLM"/>
    </source>
</evidence>
<feature type="compositionally biased region" description="Low complexity" evidence="2">
    <location>
        <begin position="1463"/>
        <end position="1487"/>
    </location>
</feature>
<feature type="region of interest" description="Disordered" evidence="2">
    <location>
        <begin position="1"/>
        <end position="46"/>
    </location>
</feature>
<feature type="region of interest" description="Disordered" evidence="2">
    <location>
        <begin position="1223"/>
        <end position="1242"/>
    </location>
</feature>
<organism evidence="3">
    <name type="scientific">Amblyomma aureolatum</name>
    <dbReference type="NCBI Taxonomy" id="187763"/>
    <lineage>
        <taxon>Eukaryota</taxon>
        <taxon>Metazoa</taxon>
        <taxon>Ecdysozoa</taxon>
        <taxon>Arthropoda</taxon>
        <taxon>Chelicerata</taxon>
        <taxon>Arachnida</taxon>
        <taxon>Acari</taxon>
        <taxon>Parasitiformes</taxon>
        <taxon>Ixodida</taxon>
        <taxon>Ixodoidea</taxon>
        <taxon>Ixodidae</taxon>
        <taxon>Amblyomminae</taxon>
        <taxon>Amblyomma</taxon>
    </lineage>
</organism>
<dbReference type="GO" id="GO:1905515">
    <property type="term" value="P:non-motile cilium assembly"/>
    <property type="evidence" value="ECO:0007669"/>
    <property type="project" value="TreeGrafter"/>
</dbReference>
<feature type="compositionally biased region" description="Polar residues" evidence="2">
    <location>
        <begin position="373"/>
        <end position="384"/>
    </location>
</feature>
<feature type="region of interest" description="Disordered" evidence="2">
    <location>
        <begin position="438"/>
        <end position="471"/>
    </location>
</feature>
<proteinExistence type="evidence at transcript level"/>
<feature type="region of interest" description="Disordered" evidence="2">
    <location>
        <begin position="1078"/>
        <end position="1178"/>
    </location>
</feature>
<accession>A0A1E1XC30</accession>
<feature type="region of interest" description="Disordered" evidence="2">
    <location>
        <begin position="1306"/>
        <end position="1327"/>
    </location>
</feature>
<name>A0A1E1XC30_9ACAR</name>
<feature type="compositionally biased region" description="Basic and acidic residues" evidence="2">
    <location>
        <begin position="1"/>
        <end position="19"/>
    </location>
</feature>
<feature type="compositionally biased region" description="Low complexity" evidence="2">
    <location>
        <begin position="1108"/>
        <end position="1121"/>
    </location>
</feature>
<feature type="compositionally biased region" description="Polar residues" evidence="2">
    <location>
        <begin position="1163"/>
        <end position="1177"/>
    </location>
</feature>
<dbReference type="GO" id="GO:0071539">
    <property type="term" value="P:protein localization to centrosome"/>
    <property type="evidence" value="ECO:0007669"/>
    <property type="project" value="InterPro"/>
</dbReference>
<feature type="region of interest" description="Disordered" evidence="2">
    <location>
        <begin position="1019"/>
        <end position="1038"/>
    </location>
</feature>
<feature type="compositionally biased region" description="Low complexity" evidence="2">
    <location>
        <begin position="20"/>
        <end position="34"/>
    </location>
</feature>
<feature type="region of interest" description="Disordered" evidence="2">
    <location>
        <begin position="553"/>
        <end position="581"/>
    </location>
</feature>
<feature type="coiled-coil region" evidence="1">
    <location>
        <begin position="147"/>
        <end position="218"/>
    </location>
</feature>
<feature type="region of interest" description="Disordered" evidence="2">
    <location>
        <begin position="1370"/>
        <end position="1389"/>
    </location>
</feature>
<feature type="compositionally biased region" description="Polar residues" evidence="2">
    <location>
        <begin position="1093"/>
        <end position="1103"/>
    </location>
</feature>
<evidence type="ECO:0000313" key="3">
    <source>
        <dbReference type="EMBL" id="JAT96803.1"/>
    </source>
</evidence>
<feature type="compositionally biased region" description="Low complexity" evidence="2">
    <location>
        <begin position="621"/>
        <end position="643"/>
    </location>
</feature>
<dbReference type="GO" id="GO:0036064">
    <property type="term" value="C:ciliary basal body"/>
    <property type="evidence" value="ECO:0007669"/>
    <property type="project" value="TreeGrafter"/>
</dbReference>
<dbReference type="PANTHER" id="PTHR14164:SF12">
    <property type="entry name" value="PERICENTRIOLAR MATERIAL 1 PROTEIN"/>
    <property type="match status" value="1"/>
</dbReference>
<keyword evidence="1" id="KW-0175">Coiled coil</keyword>
<feature type="coiled-coil region" evidence="1">
    <location>
        <begin position="406"/>
        <end position="433"/>
    </location>
</feature>
<feature type="region of interest" description="Disordered" evidence="2">
    <location>
        <begin position="601"/>
        <end position="678"/>
    </location>
</feature>
<feature type="region of interest" description="Disordered" evidence="2">
    <location>
        <begin position="1431"/>
        <end position="1544"/>
    </location>
</feature>